<evidence type="ECO:0000313" key="1">
    <source>
        <dbReference type="EMBL" id="UFP93607.1"/>
    </source>
</evidence>
<sequence>MRWIALVAQYVSEAILQIFFPDRDEVPKYGFEAFKGEISGDFEGWPERPSCRIDRRRPLTNEAA</sequence>
<protein>
    <submittedName>
        <fullName evidence="1">Uncharacterized protein</fullName>
    </submittedName>
</protein>
<dbReference type="RefSeq" id="WP_230840659.1">
    <property type="nucleotide sequence ID" value="NZ_CP063845.1"/>
</dbReference>
<name>A0ABY3PIW2_9CYAN</name>
<evidence type="ECO:0000313" key="2">
    <source>
        <dbReference type="Proteomes" id="UP001054846"/>
    </source>
</evidence>
<reference evidence="1 2" key="1">
    <citation type="journal article" date="2021" name="Genome Biol. Evol.">
        <title>Complete Genome Sequencing of a Novel Gloeobacter Species from a Waterfall Cave in Mexico.</title>
        <authorList>
            <person name="Saw J.H."/>
            <person name="Cardona T."/>
            <person name="Montejano G."/>
        </authorList>
    </citation>
    <scope>NUCLEOTIDE SEQUENCE [LARGE SCALE GENOMIC DNA]</scope>
    <source>
        <strain evidence="1">MG652769</strain>
    </source>
</reference>
<accession>A0ABY3PIW2</accession>
<gene>
    <name evidence="1" type="ORF">ISF26_17720</name>
</gene>
<keyword evidence="2" id="KW-1185">Reference proteome</keyword>
<dbReference type="EMBL" id="CP063845">
    <property type="protein sequence ID" value="UFP93607.1"/>
    <property type="molecule type" value="Genomic_DNA"/>
</dbReference>
<dbReference type="Proteomes" id="UP001054846">
    <property type="component" value="Chromosome"/>
</dbReference>
<organism evidence="1 2">
    <name type="scientific">Gloeobacter morelensis MG652769</name>
    <dbReference type="NCBI Taxonomy" id="2781736"/>
    <lineage>
        <taxon>Bacteria</taxon>
        <taxon>Bacillati</taxon>
        <taxon>Cyanobacteriota</taxon>
        <taxon>Cyanophyceae</taxon>
        <taxon>Gloeobacterales</taxon>
        <taxon>Gloeobacteraceae</taxon>
        <taxon>Gloeobacter</taxon>
        <taxon>Gloeobacter morelensis</taxon>
    </lineage>
</organism>
<proteinExistence type="predicted"/>